<evidence type="ECO:0000256" key="4">
    <source>
        <dbReference type="ARBA" id="ARBA00023163"/>
    </source>
</evidence>
<dbReference type="InterPro" id="IPR000847">
    <property type="entry name" value="LysR_HTH_N"/>
</dbReference>
<accession>A0ABR9ZQD7</accession>
<dbReference type="Proteomes" id="UP000614200">
    <property type="component" value="Unassembled WGS sequence"/>
</dbReference>
<dbReference type="Pfam" id="PF00126">
    <property type="entry name" value="HTH_1"/>
    <property type="match status" value="1"/>
</dbReference>
<dbReference type="SUPFAM" id="SSF53850">
    <property type="entry name" value="Periplasmic binding protein-like II"/>
    <property type="match status" value="1"/>
</dbReference>
<dbReference type="PANTHER" id="PTHR30126">
    <property type="entry name" value="HTH-TYPE TRANSCRIPTIONAL REGULATOR"/>
    <property type="match status" value="1"/>
</dbReference>
<dbReference type="PRINTS" id="PR00039">
    <property type="entry name" value="HTHLYSR"/>
</dbReference>
<keyword evidence="2" id="KW-0805">Transcription regulation</keyword>
<protein>
    <submittedName>
        <fullName evidence="6">LysR family transcriptional regulator</fullName>
    </submittedName>
</protein>
<organism evidence="6 7">
    <name type="scientific">Fusibacter ferrireducens</name>
    <dbReference type="NCBI Taxonomy" id="2785058"/>
    <lineage>
        <taxon>Bacteria</taxon>
        <taxon>Bacillati</taxon>
        <taxon>Bacillota</taxon>
        <taxon>Clostridia</taxon>
        <taxon>Eubacteriales</taxon>
        <taxon>Eubacteriales Family XII. Incertae Sedis</taxon>
        <taxon>Fusibacter</taxon>
    </lineage>
</organism>
<dbReference type="SUPFAM" id="SSF46785">
    <property type="entry name" value="Winged helix' DNA-binding domain"/>
    <property type="match status" value="1"/>
</dbReference>
<sequence>MTFRHLKIMTIVADLGSMTEAAKKLYISQPSVSQAIREIETHYNIKLFERFSKKLYITDSGKQYLNYARHITQLFEEMERSLTHENTLKIGASLTVGEAIMPELISRFKHVMPELKSHVVIKNTSELESLLLNNQIDMALVEGNMYDPHIKMESVCEDELLMVCGKSHPLYERQIHTAEALQTFSFIVREQGSGTRELLERTFLERGLKLNIAWECNGFESIKKAVAEGHGVAAISKRLVEDELKSGILKVIGKDLIQFKRTFNMAYHKNKFITPALLNMMTLIKKWV</sequence>
<keyword evidence="7" id="KW-1185">Reference proteome</keyword>
<comment type="similarity">
    <text evidence="1">Belongs to the LysR transcriptional regulatory family.</text>
</comment>
<dbReference type="InterPro" id="IPR036388">
    <property type="entry name" value="WH-like_DNA-bd_sf"/>
</dbReference>
<dbReference type="RefSeq" id="WP_194700917.1">
    <property type="nucleotide sequence ID" value="NZ_JADKNH010000003.1"/>
</dbReference>
<comment type="caution">
    <text evidence="6">The sequence shown here is derived from an EMBL/GenBank/DDBJ whole genome shotgun (WGS) entry which is preliminary data.</text>
</comment>
<dbReference type="PROSITE" id="PS50931">
    <property type="entry name" value="HTH_LYSR"/>
    <property type="match status" value="1"/>
</dbReference>
<name>A0ABR9ZQD7_9FIRM</name>
<feature type="domain" description="HTH lysR-type" evidence="5">
    <location>
        <begin position="1"/>
        <end position="58"/>
    </location>
</feature>
<gene>
    <name evidence="6" type="ORF">ISU02_06085</name>
</gene>
<dbReference type="Gene3D" id="3.40.190.290">
    <property type="match status" value="1"/>
</dbReference>
<keyword evidence="3" id="KW-0238">DNA-binding</keyword>
<dbReference type="Gene3D" id="1.10.10.10">
    <property type="entry name" value="Winged helix-like DNA-binding domain superfamily/Winged helix DNA-binding domain"/>
    <property type="match status" value="1"/>
</dbReference>
<dbReference type="InterPro" id="IPR005119">
    <property type="entry name" value="LysR_subst-bd"/>
</dbReference>
<evidence type="ECO:0000256" key="1">
    <source>
        <dbReference type="ARBA" id="ARBA00009437"/>
    </source>
</evidence>
<evidence type="ECO:0000313" key="6">
    <source>
        <dbReference type="EMBL" id="MBF4692677.1"/>
    </source>
</evidence>
<evidence type="ECO:0000259" key="5">
    <source>
        <dbReference type="PROSITE" id="PS50931"/>
    </source>
</evidence>
<keyword evidence="4" id="KW-0804">Transcription</keyword>
<dbReference type="CDD" id="cd08420">
    <property type="entry name" value="PBP2_CysL_like"/>
    <property type="match status" value="1"/>
</dbReference>
<evidence type="ECO:0000256" key="3">
    <source>
        <dbReference type="ARBA" id="ARBA00023125"/>
    </source>
</evidence>
<evidence type="ECO:0000256" key="2">
    <source>
        <dbReference type="ARBA" id="ARBA00023015"/>
    </source>
</evidence>
<dbReference type="InterPro" id="IPR036390">
    <property type="entry name" value="WH_DNA-bd_sf"/>
</dbReference>
<reference evidence="6 7" key="1">
    <citation type="submission" date="2020-11" db="EMBL/GenBank/DDBJ databases">
        <title>Fusibacter basophilias sp. nov.</title>
        <authorList>
            <person name="Qiu D."/>
        </authorList>
    </citation>
    <scope>NUCLEOTIDE SEQUENCE [LARGE SCALE GENOMIC DNA]</scope>
    <source>
        <strain evidence="6 7">Q10-2</strain>
    </source>
</reference>
<proteinExistence type="inferred from homology"/>
<evidence type="ECO:0000313" key="7">
    <source>
        <dbReference type="Proteomes" id="UP000614200"/>
    </source>
</evidence>
<dbReference type="PANTHER" id="PTHR30126:SF39">
    <property type="entry name" value="HTH-TYPE TRANSCRIPTIONAL REGULATOR CYSL"/>
    <property type="match status" value="1"/>
</dbReference>
<dbReference type="EMBL" id="JADKNH010000003">
    <property type="protein sequence ID" value="MBF4692677.1"/>
    <property type="molecule type" value="Genomic_DNA"/>
</dbReference>
<dbReference type="Pfam" id="PF03466">
    <property type="entry name" value="LysR_substrate"/>
    <property type="match status" value="1"/>
</dbReference>